<evidence type="ECO:0000256" key="1">
    <source>
        <dbReference type="ARBA" id="ARBA00022988"/>
    </source>
</evidence>
<evidence type="ECO:0000256" key="4">
    <source>
        <dbReference type="SAM" id="MobiDB-lite"/>
    </source>
</evidence>
<comment type="similarity">
    <text evidence="3">Belongs to the UreF family.</text>
</comment>
<sequence length="344" mass="37996">MKGGTEGRVHEAHRSFHSRQIIHHSHLRREPRCFCQRLAAKHYQDADNENHAKHAACKFEHKWHGKDPDRHDRQQHDEVAANADPRDGQSLSEIDIQRRKEAGGLLQTAQREQHEDEYLWQMVDSLYPTGGFAHSLGLEAAAQEGLVAAASLRAFLSASLHQSANFALPLVCSAHAAAADADVVEAALRLNGRATALYSNHVARKASLAQGAALLRLALSTYAPTWPRMQALLALRKQAKKRGQGGVHHAVLFGLVCALLGVDAEPAQRMYLFVTTRDVLSAATRLNLVGPLEAAKLQYEIAPLLEQVFQAKKNRGVEDSYSSAPVLDLVQAMHDQLYTRIFNS</sequence>
<accession>A0A9W6UCE1</accession>
<organism evidence="5 6">
    <name type="scientific">Phytophthora lilii</name>
    <dbReference type="NCBI Taxonomy" id="2077276"/>
    <lineage>
        <taxon>Eukaryota</taxon>
        <taxon>Sar</taxon>
        <taxon>Stramenopiles</taxon>
        <taxon>Oomycota</taxon>
        <taxon>Peronosporomycetes</taxon>
        <taxon>Peronosporales</taxon>
        <taxon>Peronosporaceae</taxon>
        <taxon>Phytophthora</taxon>
    </lineage>
</organism>
<dbReference type="Proteomes" id="UP001165083">
    <property type="component" value="Unassembled WGS sequence"/>
</dbReference>
<evidence type="ECO:0000313" key="6">
    <source>
        <dbReference type="Proteomes" id="UP001165083"/>
    </source>
</evidence>
<dbReference type="PANTHER" id="PTHR33620">
    <property type="entry name" value="UREASE ACCESSORY PROTEIN F"/>
    <property type="match status" value="1"/>
</dbReference>
<keyword evidence="1" id="KW-0996">Nickel insertion</keyword>
<protein>
    <submittedName>
        <fullName evidence="5">Unnamed protein product</fullName>
    </submittedName>
</protein>
<dbReference type="EMBL" id="BSXW01000773">
    <property type="protein sequence ID" value="GMF29389.1"/>
    <property type="molecule type" value="Genomic_DNA"/>
</dbReference>
<dbReference type="InterPro" id="IPR038277">
    <property type="entry name" value="UreF_sf"/>
</dbReference>
<dbReference type="AlphaFoldDB" id="A0A9W6UCE1"/>
<dbReference type="GO" id="GO:0016151">
    <property type="term" value="F:nickel cation binding"/>
    <property type="evidence" value="ECO:0007669"/>
    <property type="project" value="InterPro"/>
</dbReference>
<feature type="compositionally biased region" description="Basic and acidic residues" evidence="4">
    <location>
        <begin position="1"/>
        <end position="14"/>
    </location>
</feature>
<dbReference type="HAMAP" id="MF_01385">
    <property type="entry name" value="UreF"/>
    <property type="match status" value="1"/>
</dbReference>
<feature type="region of interest" description="Disordered" evidence="4">
    <location>
        <begin position="64"/>
        <end position="92"/>
    </location>
</feature>
<dbReference type="Gene3D" id="1.10.4190.10">
    <property type="entry name" value="Urease accessory protein UreF"/>
    <property type="match status" value="1"/>
</dbReference>
<dbReference type="InterPro" id="IPR002639">
    <property type="entry name" value="UreF"/>
</dbReference>
<evidence type="ECO:0000256" key="2">
    <source>
        <dbReference type="ARBA" id="ARBA00023186"/>
    </source>
</evidence>
<comment type="caution">
    <text evidence="5">The sequence shown here is derived from an EMBL/GenBank/DDBJ whole genome shotgun (WGS) entry which is preliminary data.</text>
</comment>
<reference evidence="5" key="1">
    <citation type="submission" date="2023-04" db="EMBL/GenBank/DDBJ databases">
        <title>Phytophthora lilii NBRC 32176.</title>
        <authorList>
            <person name="Ichikawa N."/>
            <person name="Sato H."/>
            <person name="Tonouchi N."/>
        </authorList>
    </citation>
    <scope>NUCLEOTIDE SEQUENCE</scope>
    <source>
        <strain evidence="5">NBRC 32176</strain>
    </source>
</reference>
<dbReference type="PANTHER" id="PTHR33620:SF1">
    <property type="entry name" value="UREASE ACCESSORY PROTEIN F"/>
    <property type="match status" value="1"/>
</dbReference>
<keyword evidence="2" id="KW-0143">Chaperone</keyword>
<dbReference type="Pfam" id="PF01730">
    <property type="entry name" value="UreF"/>
    <property type="match status" value="1"/>
</dbReference>
<feature type="compositionally biased region" description="Basic and acidic residues" evidence="4">
    <location>
        <begin position="64"/>
        <end position="87"/>
    </location>
</feature>
<feature type="region of interest" description="Disordered" evidence="4">
    <location>
        <begin position="1"/>
        <end position="23"/>
    </location>
</feature>
<proteinExistence type="inferred from homology"/>
<gene>
    <name evidence="5" type="ORF">Plil01_001246700</name>
</gene>
<evidence type="ECO:0000256" key="3">
    <source>
        <dbReference type="ARBA" id="ARBA00046339"/>
    </source>
</evidence>
<dbReference type="OrthoDB" id="2550922at2759"/>
<keyword evidence="6" id="KW-1185">Reference proteome</keyword>
<evidence type="ECO:0000313" key="5">
    <source>
        <dbReference type="EMBL" id="GMF29389.1"/>
    </source>
</evidence>
<name>A0A9W6UCE1_9STRA</name>